<dbReference type="Proteomes" id="UP000228896">
    <property type="component" value="Unassembled WGS sequence"/>
</dbReference>
<protein>
    <submittedName>
        <fullName evidence="1">Uncharacterized protein</fullName>
    </submittedName>
</protein>
<dbReference type="EMBL" id="PETS01000013">
    <property type="protein sequence ID" value="PIV52055.1"/>
    <property type="molecule type" value="Genomic_DNA"/>
</dbReference>
<evidence type="ECO:0000313" key="2">
    <source>
        <dbReference type="Proteomes" id="UP000228896"/>
    </source>
</evidence>
<comment type="caution">
    <text evidence="1">The sequence shown here is derived from an EMBL/GenBank/DDBJ whole genome shotgun (WGS) entry which is preliminary data.</text>
</comment>
<name>A0A2M7DQI9_9BACT</name>
<dbReference type="AlphaFoldDB" id="A0A2M7DQI9"/>
<proteinExistence type="predicted"/>
<organism evidence="1 2">
    <name type="scientific">Candidatus Falkowbacteria bacterium CG02_land_8_20_14_3_00_36_14</name>
    <dbReference type="NCBI Taxonomy" id="1974560"/>
    <lineage>
        <taxon>Bacteria</taxon>
        <taxon>Candidatus Falkowiibacteriota</taxon>
    </lineage>
</organism>
<dbReference type="Pfam" id="PF11369">
    <property type="entry name" value="DUF3160"/>
    <property type="match status" value="1"/>
</dbReference>
<gene>
    <name evidence="1" type="ORF">COS18_00735</name>
</gene>
<reference evidence="2" key="1">
    <citation type="submission" date="2017-09" db="EMBL/GenBank/DDBJ databases">
        <title>Depth-based differentiation of microbial function through sediment-hosted aquifers and enrichment of novel symbionts in the deep terrestrial subsurface.</title>
        <authorList>
            <person name="Probst A.J."/>
            <person name="Ladd B."/>
            <person name="Jarett J.K."/>
            <person name="Geller-Mcgrath D.E."/>
            <person name="Sieber C.M.K."/>
            <person name="Emerson J.B."/>
            <person name="Anantharaman K."/>
            <person name="Thomas B.C."/>
            <person name="Malmstrom R."/>
            <person name="Stieglmeier M."/>
            <person name="Klingl A."/>
            <person name="Woyke T."/>
            <person name="Ryan C.M."/>
            <person name="Banfield J.F."/>
        </authorList>
    </citation>
    <scope>NUCLEOTIDE SEQUENCE [LARGE SCALE GENOMIC DNA]</scope>
</reference>
<evidence type="ECO:0000313" key="1">
    <source>
        <dbReference type="EMBL" id="PIV52055.1"/>
    </source>
</evidence>
<accession>A0A2M7DQI9</accession>
<feature type="non-terminal residue" evidence="1">
    <location>
        <position position="1"/>
    </location>
</feature>
<dbReference type="InterPro" id="IPR022601">
    <property type="entry name" value="DUF3160"/>
</dbReference>
<feature type="non-terminal residue" evidence="1">
    <location>
        <position position="179"/>
    </location>
</feature>
<sequence length="179" mass="20977">GERLEAEFFAVALELLKPADKQMNSNINLVDETKFKEQEVDKYTITIPDYLINNVAKEVGLIRKANSKGKSPNFLYIMDYNQFKVPDEYKASAKLNNYYLASKWMNAVFPLYYQSIDCPDCLLDKDDWLINMVAASYIAKDFSNNQDFKNQWAKIYKIISFFSGLRYDFTYLHYNEILS</sequence>